<dbReference type="AlphaFoldDB" id="A0A0F9HQQ2"/>
<dbReference type="InterPro" id="IPR049239">
    <property type="entry name" value="DUF6874"/>
</dbReference>
<feature type="domain" description="DUF6874" evidence="1">
    <location>
        <begin position="7"/>
        <end position="84"/>
    </location>
</feature>
<dbReference type="EMBL" id="LAZR01014392">
    <property type="protein sequence ID" value="KKM17691.1"/>
    <property type="molecule type" value="Genomic_DNA"/>
</dbReference>
<reference evidence="2" key="1">
    <citation type="journal article" date="2015" name="Nature">
        <title>Complex archaea that bridge the gap between prokaryotes and eukaryotes.</title>
        <authorList>
            <person name="Spang A."/>
            <person name="Saw J.H."/>
            <person name="Jorgensen S.L."/>
            <person name="Zaremba-Niedzwiedzka K."/>
            <person name="Martijn J."/>
            <person name="Lind A.E."/>
            <person name="van Eijk R."/>
            <person name="Schleper C."/>
            <person name="Guy L."/>
            <person name="Ettema T.J."/>
        </authorList>
    </citation>
    <scope>NUCLEOTIDE SEQUENCE</scope>
</reference>
<comment type="caution">
    <text evidence="2">The sequence shown here is derived from an EMBL/GenBank/DDBJ whole genome shotgun (WGS) entry which is preliminary data.</text>
</comment>
<evidence type="ECO:0000259" key="1">
    <source>
        <dbReference type="Pfam" id="PF21779"/>
    </source>
</evidence>
<gene>
    <name evidence="2" type="ORF">LCGC14_1673140</name>
</gene>
<accession>A0A0F9HQQ2</accession>
<name>A0A0F9HQQ2_9ZZZZ</name>
<evidence type="ECO:0000313" key="2">
    <source>
        <dbReference type="EMBL" id="KKM17691.1"/>
    </source>
</evidence>
<proteinExistence type="predicted"/>
<dbReference type="Pfam" id="PF21779">
    <property type="entry name" value="DUF6874"/>
    <property type="match status" value="1"/>
</dbReference>
<protein>
    <recommendedName>
        <fullName evidence="1">DUF6874 domain-containing protein</fullName>
    </recommendedName>
</protein>
<organism evidence="2">
    <name type="scientific">marine sediment metagenome</name>
    <dbReference type="NCBI Taxonomy" id="412755"/>
    <lineage>
        <taxon>unclassified sequences</taxon>
        <taxon>metagenomes</taxon>
        <taxon>ecological metagenomes</taxon>
    </lineage>
</organism>
<sequence>MTKQRRRKLIHAIAKRASSEIFEGARDLISIDMDIDYASRHIGINLVRLRDFDAFNFAHDICGIYRHLNRTTLRLEDCFIPRSAAIYTRKPQPA</sequence>